<proteinExistence type="predicted"/>
<reference evidence="1 2" key="1">
    <citation type="journal article" date="2015" name="Antonie Van Leeuwenhoek">
        <title>Pseudooceanicola atlanticus gen. nov. sp. nov., isolated from surface seawater of the Atlantic Ocean and reclassification of Oceanicola batsensis, Oceanicola marinus, Oceanicola nitratireducens, Oceanicola nanhaiensis, Oceanicola antarcticus and Oceanicola flagellatus, as Pseudooceanicola batsensis comb. nov., Pseudooceanicola marinus comb. nov., Pseudooceanicola nitratireducens comb. nov., Pseudooceanicola nanhaiensis comb. nov., Pseudooceanicola antarcticus comb. nov., and Pseudooceanicola flagellatus comb. nov.</title>
        <authorList>
            <person name="Lai Q."/>
            <person name="Li G."/>
            <person name="Liu X."/>
            <person name="Du Y."/>
            <person name="Sun F."/>
            <person name="Shao Z."/>
        </authorList>
    </citation>
    <scope>NUCLEOTIDE SEQUENCE [LARGE SCALE GENOMIC DNA]</scope>
    <source>
        <strain evidence="1 2">22II-s11g</strain>
    </source>
</reference>
<dbReference type="RefSeq" id="WP_043755128.1">
    <property type="nucleotide sequence ID" value="NZ_AQQX01000035.1"/>
</dbReference>
<gene>
    <name evidence="1" type="ORF">ATO9_23385</name>
</gene>
<dbReference type="STRING" id="1461694.ATO9_23385"/>
<dbReference type="Proteomes" id="UP000030004">
    <property type="component" value="Unassembled WGS sequence"/>
</dbReference>
<dbReference type="EMBL" id="AQQX01000035">
    <property type="protein sequence ID" value="KGM46530.1"/>
    <property type="molecule type" value="Genomic_DNA"/>
</dbReference>
<dbReference type="InterPro" id="IPR048274">
    <property type="entry name" value="MC_hydratase"/>
</dbReference>
<dbReference type="PANTHER" id="PTHR43664">
    <property type="entry name" value="MONOAMINE OXIDASE-RELATED"/>
    <property type="match status" value="1"/>
</dbReference>
<dbReference type="SUPFAM" id="SSF54637">
    <property type="entry name" value="Thioesterase/thiol ester dehydrase-isomerase"/>
    <property type="match status" value="1"/>
</dbReference>
<dbReference type="eggNOG" id="COG2030">
    <property type="taxonomic scope" value="Bacteria"/>
</dbReference>
<dbReference type="PANTHER" id="PTHR43664:SF1">
    <property type="entry name" value="BETA-METHYLMALYL-COA DEHYDRATASE"/>
    <property type="match status" value="1"/>
</dbReference>
<dbReference type="GO" id="GO:0016829">
    <property type="term" value="F:lyase activity"/>
    <property type="evidence" value="ECO:0007669"/>
    <property type="project" value="InterPro"/>
</dbReference>
<dbReference type="CDD" id="cd03451">
    <property type="entry name" value="FkbR2"/>
    <property type="match status" value="1"/>
</dbReference>
<dbReference type="Gene3D" id="3.10.129.10">
    <property type="entry name" value="Hotdog Thioesterase"/>
    <property type="match status" value="1"/>
</dbReference>
<organism evidence="1 2">
    <name type="scientific">Pseudooceanicola atlanticus</name>
    <dbReference type="NCBI Taxonomy" id="1461694"/>
    <lineage>
        <taxon>Bacteria</taxon>
        <taxon>Pseudomonadati</taxon>
        <taxon>Pseudomonadota</taxon>
        <taxon>Alphaproteobacteria</taxon>
        <taxon>Rhodobacterales</taxon>
        <taxon>Paracoccaceae</taxon>
        <taxon>Pseudooceanicola</taxon>
    </lineage>
</organism>
<sequence length="164" mass="18557">MTDTIVTDLKSRARTWHRGHYYEDFALDQTFVHHWGRTLTEADNTVFTTLTLHYNPIYTNADFARAQGHAGAVVCPLLVFNTIFGLSVEDLSEIGGPFLGVDKMTHHRPVIVGETVYARSRVIDRREPKSRPDYGIVTWATTGLDETGAPVIDFERANLVRKRP</sequence>
<evidence type="ECO:0000313" key="1">
    <source>
        <dbReference type="EMBL" id="KGM46530.1"/>
    </source>
</evidence>
<evidence type="ECO:0000313" key="2">
    <source>
        <dbReference type="Proteomes" id="UP000030004"/>
    </source>
</evidence>
<dbReference type="InterPro" id="IPR029069">
    <property type="entry name" value="HotDog_dom_sf"/>
</dbReference>
<protein>
    <submittedName>
        <fullName evidence="1">Dehydratase</fullName>
    </submittedName>
</protein>
<dbReference type="Pfam" id="PF19315">
    <property type="entry name" value="MC_hydratase"/>
    <property type="match status" value="1"/>
</dbReference>
<accession>A0A0A0E8M3</accession>
<keyword evidence="2" id="KW-1185">Reference proteome</keyword>
<dbReference type="InterPro" id="IPR052342">
    <property type="entry name" value="MCH/BMMD"/>
</dbReference>
<dbReference type="OrthoDB" id="9796589at2"/>
<comment type="caution">
    <text evidence="1">The sequence shown here is derived from an EMBL/GenBank/DDBJ whole genome shotgun (WGS) entry which is preliminary data.</text>
</comment>
<dbReference type="AlphaFoldDB" id="A0A0A0E8M3"/>
<name>A0A0A0E8M3_9RHOB</name>